<comment type="function">
    <text evidence="9">Part of the tripartite ATP-independent periplasmic (TRAP) transport system.</text>
</comment>
<feature type="transmembrane region" description="Helical" evidence="9">
    <location>
        <begin position="56"/>
        <end position="80"/>
    </location>
</feature>
<dbReference type="GO" id="GO:0015740">
    <property type="term" value="P:C4-dicarboxylate transport"/>
    <property type="evidence" value="ECO:0007669"/>
    <property type="project" value="TreeGrafter"/>
</dbReference>
<protein>
    <recommendedName>
        <fullName evidence="9">TRAP transporter small permease protein</fullName>
    </recommendedName>
</protein>
<feature type="transmembrane region" description="Helical" evidence="9">
    <location>
        <begin position="92"/>
        <end position="111"/>
    </location>
</feature>
<keyword evidence="6 9" id="KW-1133">Transmembrane helix</keyword>
<reference evidence="11 13" key="1">
    <citation type="submission" date="2011-10" db="EMBL/GenBank/DDBJ databases">
        <authorList>
            <person name="Quillaguamn J."/>
            <person name="Guzmn D."/>
            <person name="Balderrama-Subieta A."/>
            <person name="Cardona-Ortuo C."/>
            <person name="Guevara-Martnez M."/>
            <person name="Callisaya-Quispe N."/>
        </authorList>
    </citation>
    <scope>NUCLEOTIDE SEQUENCE [LARGE SCALE GENOMIC DNA]</scope>
    <source>
        <strain evidence="11 13">LC1</strain>
    </source>
</reference>
<comment type="similarity">
    <text evidence="8 9">Belongs to the TRAP transporter small permease family.</text>
</comment>
<evidence type="ECO:0000256" key="7">
    <source>
        <dbReference type="ARBA" id="ARBA00023136"/>
    </source>
</evidence>
<keyword evidence="14" id="KW-1185">Reference proteome</keyword>
<evidence type="ECO:0000256" key="1">
    <source>
        <dbReference type="ARBA" id="ARBA00004429"/>
    </source>
</evidence>
<accession>A0A265E0V2</accession>
<comment type="subcellular location">
    <subcellularLocation>
        <location evidence="1 9">Cell inner membrane</location>
        <topology evidence="1 9">Multi-pass membrane protein</topology>
    </subcellularLocation>
</comment>
<evidence type="ECO:0000256" key="9">
    <source>
        <dbReference type="RuleBase" id="RU369079"/>
    </source>
</evidence>
<dbReference type="EMBL" id="NPEY01000003">
    <property type="protein sequence ID" value="OZT75214.1"/>
    <property type="molecule type" value="Genomic_DNA"/>
</dbReference>
<evidence type="ECO:0000313" key="11">
    <source>
        <dbReference type="EMBL" id="EHJ92811.1"/>
    </source>
</evidence>
<reference evidence="12 14" key="2">
    <citation type="submission" date="2017-07" db="EMBL/GenBank/DDBJ databases">
        <title>Shotgun whole genome sequences of three halophilic bacterial isolates.</title>
        <authorList>
            <person name="Pozzo T."/>
            <person name="Higdon S.M."/>
            <person name="Quillaguaman J."/>
        </authorList>
    </citation>
    <scope>NUCLEOTIDE SEQUENCE [LARGE SCALE GENOMIC DNA]</scope>
    <source>
        <strain evidence="12 14">LC1</strain>
    </source>
</reference>
<evidence type="ECO:0000256" key="2">
    <source>
        <dbReference type="ARBA" id="ARBA00022448"/>
    </source>
</evidence>
<feature type="transmembrane region" description="Helical" evidence="9">
    <location>
        <begin position="131"/>
        <end position="149"/>
    </location>
</feature>
<keyword evidence="4 9" id="KW-0997">Cell inner membrane</keyword>
<evidence type="ECO:0000256" key="3">
    <source>
        <dbReference type="ARBA" id="ARBA00022475"/>
    </source>
</evidence>
<gene>
    <name evidence="12" type="ORF">CE457_05525</name>
    <name evidence="11" type="ORF">KUC_2769</name>
</gene>
<keyword evidence="2 9" id="KW-0813">Transport</keyword>
<dbReference type="GO" id="GO:0005886">
    <property type="term" value="C:plasma membrane"/>
    <property type="evidence" value="ECO:0007669"/>
    <property type="project" value="UniProtKB-SubCell"/>
</dbReference>
<dbReference type="Pfam" id="PF04290">
    <property type="entry name" value="DctQ"/>
    <property type="match status" value="1"/>
</dbReference>
<organism evidence="11 13">
    <name type="scientific">Vreelandella boliviensis LC1</name>
    <dbReference type="NCBI Taxonomy" id="1072583"/>
    <lineage>
        <taxon>Bacteria</taxon>
        <taxon>Pseudomonadati</taxon>
        <taxon>Pseudomonadota</taxon>
        <taxon>Gammaproteobacteria</taxon>
        <taxon>Oceanospirillales</taxon>
        <taxon>Halomonadaceae</taxon>
        <taxon>Vreelandella</taxon>
    </lineage>
</organism>
<dbReference type="Proteomes" id="UP000216538">
    <property type="component" value="Unassembled WGS sequence"/>
</dbReference>
<dbReference type="GO" id="GO:0022857">
    <property type="term" value="F:transmembrane transporter activity"/>
    <property type="evidence" value="ECO:0007669"/>
    <property type="project" value="UniProtKB-UniRule"/>
</dbReference>
<dbReference type="InterPro" id="IPR055348">
    <property type="entry name" value="DctQ"/>
</dbReference>
<dbReference type="EMBL" id="JH393258">
    <property type="protein sequence ID" value="EHJ92811.1"/>
    <property type="molecule type" value="Genomic_DNA"/>
</dbReference>
<keyword evidence="3" id="KW-1003">Cell membrane</keyword>
<comment type="subunit">
    <text evidence="9">The complex comprises the extracytoplasmic solute receptor protein and the two transmembrane proteins.</text>
</comment>
<dbReference type="OrthoDB" id="2085311at2"/>
<evidence type="ECO:0000313" key="14">
    <source>
        <dbReference type="Proteomes" id="UP000216538"/>
    </source>
</evidence>
<dbReference type="PANTHER" id="PTHR35011:SF2">
    <property type="entry name" value="2,3-DIKETO-L-GULONATE TRAP TRANSPORTER SMALL PERMEASE PROTEIN YIAM"/>
    <property type="match status" value="1"/>
</dbReference>
<evidence type="ECO:0000313" key="12">
    <source>
        <dbReference type="EMBL" id="OZT75214.1"/>
    </source>
</evidence>
<keyword evidence="7 9" id="KW-0472">Membrane</keyword>
<evidence type="ECO:0000256" key="4">
    <source>
        <dbReference type="ARBA" id="ARBA00022519"/>
    </source>
</evidence>
<dbReference type="InterPro" id="IPR007387">
    <property type="entry name" value="TRAP_DctQ"/>
</dbReference>
<dbReference type="STRING" id="1072583.KUC_2769"/>
<evidence type="ECO:0000256" key="5">
    <source>
        <dbReference type="ARBA" id="ARBA00022692"/>
    </source>
</evidence>
<evidence type="ECO:0000256" key="8">
    <source>
        <dbReference type="ARBA" id="ARBA00038436"/>
    </source>
</evidence>
<dbReference type="RefSeq" id="WP_007113720.1">
    <property type="nucleotide sequence ID" value="NZ_JH393258.1"/>
</dbReference>
<evidence type="ECO:0000313" key="13">
    <source>
        <dbReference type="Proteomes" id="UP000005756"/>
    </source>
</evidence>
<sequence length="176" mass="19461">MLSLLNSLAQGLIKLTHNLAAILLAIAVALVSFQVFTRFILGDPAAWSEILARGLIIWSVFLVSAAAFWYGAMISIDLFLDRLPPRLRIYGQRLVCTAVLTLLTILVWQGYLISLRVSGQQIAMLEIPMSWFYASIPTGCAVAIVAVVARQLCAEYQHHQNQHRTNPIRSDAGETP</sequence>
<keyword evidence="5 9" id="KW-0812">Transmembrane</keyword>
<dbReference type="AlphaFoldDB" id="A0A265E0V2"/>
<feature type="domain" description="Tripartite ATP-independent periplasmic transporters DctQ component" evidence="10">
    <location>
        <begin position="28"/>
        <end position="150"/>
    </location>
</feature>
<evidence type="ECO:0000259" key="10">
    <source>
        <dbReference type="Pfam" id="PF04290"/>
    </source>
</evidence>
<feature type="transmembrane region" description="Helical" evidence="9">
    <location>
        <begin position="12"/>
        <end position="36"/>
    </location>
</feature>
<name>A0A265E0V2_9GAMM</name>
<dbReference type="PANTHER" id="PTHR35011">
    <property type="entry name" value="2,3-DIKETO-L-GULONATE TRAP TRANSPORTER SMALL PERMEASE PROTEIN YIAM"/>
    <property type="match status" value="1"/>
</dbReference>
<proteinExistence type="inferred from homology"/>
<evidence type="ECO:0000256" key="6">
    <source>
        <dbReference type="ARBA" id="ARBA00022989"/>
    </source>
</evidence>
<dbReference type="Proteomes" id="UP000005756">
    <property type="component" value="Unassembled WGS sequence"/>
</dbReference>